<evidence type="ECO:0000313" key="3">
    <source>
        <dbReference type="EMBL" id="KAG9339239.1"/>
    </source>
</evidence>
<feature type="coiled-coil region" evidence="1">
    <location>
        <begin position="37"/>
        <end position="64"/>
    </location>
</feature>
<dbReference type="Gene3D" id="1.20.58.2220">
    <property type="entry name" value="Formin, FH2 domain"/>
    <property type="match status" value="1"/>
</dbReference>
<feature type="domain" description="FH2" evidence="2">
    <location>
        <begin position="1"/>
        <end position="103"/>
    </location>
</feature>
<evidence type="ECO:0000256" key="1">
    <source>
        <dbReference type="SAM" id="Coils"/>
    </source>
</evidence>
<dbReference type="PROSITE" id="PS51444">
    <property type="entry name" value="FH2"/>
    <property type="match status" value="1"/>
</dbReference>
<evidence type="ECO:0000313" key="4">
    <source>
        <dbReference type="Proteomes" id="UP000824540"/>
    </source>
</evidence>
<organism evidence="3 4">
    <name type="scientific">Albula glossodonta</name>
    <name type="common">roundjaw bonefish</name>
    <dbReference type="NCBI Taxonomy" id="121402"/>
    <lineage>
        <taxon>Eukaryota</taxon>
        <taxon>Metazoa</taxon>
        <taxon>Chordata</taxon>
        <taxon>Craniata</taxon>
        <taxon>Vertebrata</taxon>
        <taxon>Euteleostomi</taxon>
        <taxon>Actinopterygii</taxon>
        <taxon>Neopterygii</taxon>
        <taxon>Teleostei</taxon>
        <taxon>Albuliformes</taxon>
        <taxon>Albulidae</taxon>
        <taxon>Albula</taxon>
    </lineage>
</organism>
<dbReference type="SUPFAM" id="SSF101447">
    <property type="entry name" value="Formin homology 2 domain (FH2 domain)"/>
    <property type="match status" value="1"/>
</dbReference>
<protein>
    <recommendedName>
        <fullName evidence="2">FH2 domain-containing protein</fullName>
    </recommendedName>
</protein>
<dbReference type="PANTHER" id="PTHR45725:SF10">
    <property type="entry name" value="FH2 DOMAIN-CONTAINING PROTEIN"/>
    <property type="match status" value="1"/>
</dbReference>
<dbReference type="Proteomes" id="UP000824540">
    <property type="component" value="Unassembled WGS sequence"/>
</dbReference>
<dbReference type="InterPro" id="IPR015425">
    <property type="entry name" value="FH2_Formin"/>
</dbReference>
<keyword evidence="1" id="KW-0175">Coiled coil</keyword>
<reference evidence="3" key="1">
    <citation type="thesis" date="2021" institute="BYU ScholarsArchive" country="Provo, UT, USA">
        <title>Applications of and Algorithms for Genome Assembly and Genomic Analyses with an Emphasis on Marine Teleosts.</title>
        <authorList>
            <person name="Pickett B.D."/>
        </authorList>
    </citation>
    <scope>NUCLEOTIDE SEQUENCE</scope>
    <source>
        <strain evidence="3">HI-2016</strain>
    </source>
</reference>
<sequence>MSTMCHLPVLKNELQKVVQYKKTYKPKNHGVQNPKFAKDLKMAIERYNTDLSQLTKRCEEMKKLYADVLVRFGELPEQDSQELFGWVCSFASDFKRIHTEITQ</sequence>
<dbReference type="InterPro" id="IPR051425">
    <property type="entry name" value="Formin_Homology"/>
</dbReference>
<dbReference type="AlphaFoldDB" id="A0A8T2NG72"/>
<name>A0A8T2NG72_9TELE</name>
<dbReference type="InterPro" id="IPR042201">
    <property type="entry name" value="FH2_Formin_sf"/>
</dbReference>
<proteinExistence type="predicted"/>
<dbReference type="EMBL" id="JAFBMS010000056">
    <property type="protein sequence ID" value="KAG9339239.1"/>
    <property type="molecule type" value="Genomic_DNA"/>
</dbReference>
<keyword evidence="4" id="KW-1185">Reference proteome</keyword>
<evidence type="ECO:0000259" key="2">
    <source>
        <dbReference type="PROSITE" id="PS51444"/>
    </source>
</evidence>
<accession>A0A8T2NG72</accession>
<gene>
    <name evidence="3" type="ORF">JZ751_023935</name>
</gene>
<dbReference type="PANTHER" id="PTHR45725">
    <property type="entry name" value="FORMIN HOMOLOGY 2 FAMILY MEMBER"/>
    <property type="match status" value="1"/>
</dbReference>
<comment type="caution">
    <text evidence="3">The sequence shown here is derived from an EMBL/GenBank/DDBJ whole genome shotgun (WGS) entry which is preliminary data.</text>
</comment>
<dbReference type="OrthoDB" id="410721at2759"/>